<dbReference type="AlphaFoldDB" id="A0A2A2TDN1"/>
<keyword evidence="1" id="KW-0812">Transmembrane</keyword>
<evidence type="ECO:0000313" key="3">
    <source>
        <dbReference type="Proteomes" id="UP000218238"/>
    </source>
</evidence>
<dbReference type="Proteomes" id="UP000218238">
    <property type="component" value="Unassembled WGS sequence"/>
</dbReference>
<keyword evidence="1" id="KW-0472">Membrane</keyword>
<dbReference type="RefSeq" id="WP_095724136.1">
    <property type="nucleotide sequence ID" value="NZ_NTFS01000380.1"/>
</dbReference>
<protein>
    <submittedName>
        <fullName evidence="2">Uncharacterized protein</fullName>
    </submittedName>
</protein>
<keyword evidence="1" id="KW-1133">Transmembrane helix</keyword>
<evidence type="ECO:0000256" key="1">
    <source>
        <dbReference type="SAM" id="Phobius"/>
    </source>
</evidence>
<sequence>MKTLTDLEVAKQLDELWQTIERGIITSRDALEKAQKIHAFISQENNQLEQIKSDASLIANTIQDSVREVQQQQSILIENITLASQIRDRITTQIEQIGNSHTIIDRFKQELEVIKNSLDTAKTQAQQLDAILPEFTKELPQYIDEVKTLASQVKIDRQETAQFQIKIEHKAHEATQAYSQIDQIKNEIESIITEFGGKESLDNLHLENKSIRNNFRESQVEIERLHKKMETQIQKQILFRNWLIGISFGFGLTLIVAISLWH</sequence>
<name>A0A2A2TDN1_9CYAN</name>
<evidence type="ECO:0000313" key="2">
    <source>
        <dbReference type="EMBL" id="PAX51519.1"/>
    </source>
</evidence>
<dbReference type="OrthoDB" id="509260at2"/>
<dbReference type="EMBL" id="NTFS01000380">
    <property type="protein sequence ID" value="PAX51519.1"/>
    <property type="molecule type" value="Genomic_DNA"/>
</dbReference>
<proteinExistence type="predicted"/>
<reference evidence="2 3" key="1">
    <citation type="submission" date="2017-08" db="EMBL/GenBank/DDBJ databases">
        <title>Draft genome sequence of filamentous cyanobacterium Calothrix elsteri CCALA 953.</title>
        <authorList>
            <person name="Gagunashvili A.N."/>
            <person name="Elster J."/>
            <person name="Andresson O.S."/>
        </authorList>
    </citation>
    <scope>NUCLEOTIDE SEQUENCE [LARGE SCALE GENOMIC DNA]</scope>
    <source>
        <strain evidence="2 3">CCALA 953</strain>
    </source>
</reference>
<accession>A0A2A2TDN1</accession>
<feature type="transmembrane region" description="Helical" evidence="1">
    <location>
        <begin position="237"/>
        <end position="261"/>
    </location>
</feature>
<gene>
    <name evidence="2" type="ORF">CK510_24365</name>
</gene>
<comment type="caution">
    <text evidence="2">The sequence shown here is derived from an EMBL/GenBank/DDBJ whole genome shotgun (WGS) entry which is preliminary data.</text>
</comment>
<organism evidence="2 3">
    <name type="scientific">Brunnivagina elsteri CCALA 953</name>
    <dbReference type="NCBI Taxonomy" id="987040"/>
    <lineage>
        <taxon>Bacteria</taxon>
        <taxon>Bacillati</taxon>
        <taxon>Cyanobacteriota</taxon>
        <taxon>Cyanophyceae</taxon>
        <taxon>Nostocales</taxon>
        <taxon>Calotrichaceae</taxon>
        <taxon>Brunnivagina</taxon>
    </lineage>
</organism>
<keyword evidence="3" id="KW-1185">Reference proteome</keyword>